<organism evidence="1 2">
    <name type="scientific">Paraburkholderia silviterrae</name>
    <dbReference type="NCBI Taxonomy" id="2528715"/>
    <lineage>
        <taxon>Bacteria</taxon>
        <taxon>Pseudomonadati</taxon>
        <taxon>Pseudomonadota</taxon>
        <taxon>Betaproteobacteria</taxon>
        <taxon>Burkholderiales</taxon>
        <taxon>Burkholderiaceae</taxon>
        <taxon>Paraburkholderia</taxon>
    </lineage>
</organism>
<sequence>MRQFWTREEDDVLRDLARRGVSLIDEMHRLPGRTHAAARQHAWRALKLRLREDAWTAREHAILRRIYSSDEAVKHGVGRLLPHRTYSAAKQEAARLGIVNQDVDRVYGRSLIFYRAERALAGGRMASIRELAAELNASISATKRALLKQHGKRTRIGDYGHTASGGLEALWTLGSAPDVARPAPKAPAVVSRHTRARARVRSGRFDPFATLRQQIAA</sequence>
<accession>A0A4V2ZZ17</accession>
<proteinExistence type="predicted"/>
<name>A0A4V2ZZ17_9BURK</name>
<dbReference type="Proteomes" id="UP000295722">
    <property type="component" value="Unassembled WGS sequence"/>
</dbReference>
<evidence type="ECO:0008006" key="3">
    <source>
        <dbReference type="Google" id="ProtNLM"/>
    </source>
</evidence>
<dbReference type="AlphaFoldDB" id="A0A4V2ZZ17"/>
<gene>
    <name evidence="1" type="ORF">EYW47_15005</name>
</gene>
<reference evidence="1 2" key="1">
    <citation type="submission" date="2019-03" db="EMBL/GenBank/DDBJ databases">
        <title>Paraburkholderia sp. 4M-K11, isolated from subtropical forest soil.</title>
        <authorList>
            <person name="Gao Z.-H."/>
            <person name="Qiu L.-H."/>
        </authorList>
    </citation>
    <scope>NUCLEOTIDE SEQUENCE [LARGE SCALE GENOMIC DNA]</scope>
    <source>
        <strain evidence="1 2">4M-K11</strain>
    </source>
</reference>
<keyword evidence="2" id="KW-1185">Reference proteome</keyword>
<dbReference type="RefSeq" id="WP_133195609.1">
    <property type="nucleotide sequence ID" value="NZ_JBHUCW010000009.1"/>
</dbReference>
<dbReference type="OrthoDB" id="9115466at2"/>
<comment type="caution">
    <text evidence="1">The sequence shown here is derived from an EMBL/GenBank/DDBJ whole genome shotgun (WGS) entry which is preliminary data.</text>
</comment>
<evidence type="ECO:0000313" key="1">
    <source>
        <dbReference type="EMBL" id="TDG23238.1"/>
    </source>
</evidence>
<evidence type="ECO:0000313" key="2">
    <source>
        <dbReference type="Proteomes" id="UP000295722"/>
    </source>
</evidence>
<dbReference type="EMBL" id="SMRP01000006">
    <property type="protein sequence ID" value="TDG23238.1"/>
    <property type="molecule type" value="Genomic_DNA"/>
</dbReference>
<protein>
    <recommendedName>
        <fullName evidence="3">Myb-like domain-containing protein</fullName>
    </recommendedName>
</protein>